<dbReference type="GO" id="GO:0140359">
    <property type="term" value="F:ABC-type transporter activity"/>
    <property type="evidence" value="ECO:0007669"/>
    <property type="project" value="InterPro"/>
</dbReference>
<feature type="compositionally biased region" description="Basic and acidic residues" evidence="9">
    <location>
        <begin position="1030"/>
        <end position="1045"/>
    </location>
</feature>
<proteinExistence type="predicted"/>
<keyword evidence="5" id="KW-0547">Nucleotide-binding</keyword>
<organism evidence="13 14">
    <name type="scientific">Tilletia horrida</name>
    <dbReference type="NCBI Taxonomy" id="155126"/>
    <lineage>
        <taxon>Eukaryota</taxon>
        <taxon>Fungi</taxon>
        <taxon>Dikarya</taxon>
        <taxon>Basidiomycota</taxon>
        <taxon>Ustilaginomycotina</taxon>
        <taxon>Exobasidiomycetes</taxon>
        <taxon>Tilletiales</taxon>
        <taxon>Tilletiaceae</taxon>
        <taxon>Tilletia</taxon>
    </lineage>
</organism>
<feature type="domain" description="ABC transporter" evidence="11">
    <location>
        <begin position="1385"/>
        <end position="1651"/>
    </location>
</feature>
<evidence type="ECO:0000256" key="8">
    <source>
        <dbReference type="ARBA" id="ARBA00023136"/>
    </source>
</evidence>
<feature type="compositionally biased region" description="Low complexity" evidence="9">
    <location>
        <begin position="456"/>
        <end position="471"/>
    </location>
</feature>
<dbReference type="InterPro" id="IPR017871">
    <property type="entry name" value="ABC_transporter-like_CS"/>
</dbReference>
<gene>
    <name evidence="13" type="ORF">OC846_003758</name>
</gene>
<keyword evidence="6" id="KW-0067">ATP-binding</keyword>
<feature type="transmembrane region" description="Helical" evidence="10">
    <location>
        <begin position="126"/>
        <end position="144"/>
    </location>
</feature>
<keyword evidence="3 10" id="KW-0812">Transmembrane</keyword>
<evidence type="ECO:0000256" key="5">
    <source>
        <dbReference type="ARBA" id="ARBA00022741"/>
    </source>
</evidence>
<feature type="transmembrane region" description="Helical" evidence="10">
    <location>
        <begin position="1106"/>
        <end position="1124"/>
    </location>
</feature>
<feature type="transmembrane region" description="Helical" evidence="10">
    <location>
        <begin position="349"/>
        <end position="376"/>
    </location>
</feature>
<keyword evidence="2" id="KW-0813">Transport</keyword>
<evidence type="ECO:0000256" key="10">
    <source>
        <dbReference type="SAM" id="Phobius"/>
    </source>
</evidence>
<dbReference type="FunFam" id="3.40.50.300:FF:001354">
    <property type="entry name" value="ATP-binding cassette (ABC) transporter, putative"/>
    <property type="match status" value="1"/>
</dbReference>
<evidence type="ECO:0000313" key="14">
    <source>
        <dbReference type="Proteomes" id="UP001176517"/>
    </source>
</evidence>
<dbReference type="Pfam" id="PF00005">
    <property type="entry name" value="ABC_tran"/>
    <property type="match status" value="2"/>
</dbReference>
<dbReference type="SMART" id="SM00382">
    <property type="entry name" value="AAA"/>
    <property type="match status" value="2"/>
</dbReference>
<dbReference type="InterPro" id="IPR011527">
    <property type="entry name" value="ABC1_TM_dom"/>
</dbReference>
<feature type="transmembrane region" description="Helical" evidence="10">
    <location>
        <begin position="530"/>
        <end position="557"/>
    </location>
</feature>
<feature type="transmembrane region" description="Helical" evidence="10">
    <location>
        <begin position="156"/>
        <end position="177"/>
    </location>
</feature>
<comment type="caution">
    <text evidence="13">The sequence shown here is derived from an EMBL/GenBank/DDBJ whole genome shotgun (WGS) entry which is preliminary data.</text>
</comment>
<dbReference type="PROSITE" id="PS50893">
    <property type="entry name" value="ABC_TRANSPORTER_2"/>
    <property type="match status" value="2"/>
</dbReference>
<comment type="subcellular location">
    <subcellularLocation>
        <location evidence="1">Membrane</location>
        <topology evidence="1">Multi-pass membrane protein</topology>
    </subcellularLocation>
</comment>
<evidence type="ECO:0000256" key="9">
    <source>
        <dbReference type="SAM" id="MobiDB-lite"/>
    </source>
</evidence>
<feature type="domain" description="ABC transporter" evidence="11">
    <location>
        <begin position="718"/>
        <end position="977"/>
    </location>
</feature>
<evidence type="ECO:0000256" key="1">
    <source>
        <dbReference type="ARBA" id="ARBA00004141"/>
    </source>
</evidence>
<dbReference type="CDD" id="cd03244">
    <property type="entry name" value="ABCC_MRP_domain2"/>
    <property type="match status" value="1"/>
</dbReference>
<dbReference type="CDD" id="cd18596">
    <property type="entry name" value="ABC_6TM_VMR1_D1_like"/>
    <property type="match status" value="1"/>
</dbReference>
<name>A0AAN6GRA6_9BASI</name>
<evidence type="ECO:0000259" key="11">
    <source>
        <dbReference type="PROSITE" id="PS50893"/>
    </source>
</evidence>
<dbReference type="InterPro" id="IPR003593">
    <property type="entry name" value="AAA+_ATPase"/>
</dbReference>
<evidence type="ECO:0000313" key="13">
    <source>
        <dbReference type="EMBL" id="KAK0550208.1"/>
    </source>
</evidence>
<feature type="transmembrane region" description="Helical" evidence="10">
    <location>
        <begin position="42"/>
        <end position="63"/>
    </location>
</feature>
<feature type="compositionally biased region" description="Basic and acidic residues" evidence="9">
    <location>
        <begin position="997"/>
        <end position="1007"/>
    </location>
</feature>
<feature type="compositionally biased region" description="Low complexity" evidence="9">
    <location>
        <begin position="1512"/>
        <end position="1530"/>
    </location>
</feature>
<dbReference type="InterPro" id="IPR027417">
    <property type="entry name" value="P-loop_NTPase"/>
</dbReference>
<dbReference type="PROSITE" id="PS00211">
    <property type="entry name" value="ABC_TRANSPORTER_1"/>
    <property type="match status" value="1"/>
</dbReference>
<dbReference type="Gene3D" id="1.20.1560.10">
    <property type="entry name" value="ABC transporter type 1, transmembrane domain"/>
    <property type="match status" value="2"/>
</dbReference>
<feature type="domain" description="ABC transmembrane type-1" evidence="12">
    <location>
        <begin position="1072"/>
        <end position="1348"/>
    </location>
</feature>
<evidence type="ECO:0000256" key="6">
    <source>
        <dbReference type="ARBA" id="ARBA00022840"/>
    </source>
</evidence>
<feature type="domain" description="ABC transmembrane type-1" evidence="12">
    <location>
        <begin position="352"/>
        <end position="681"/>
    </location>
</feature>
<evidence type="ECO:0000259" key="12">
    <source>
        <dbReference type="PROSITE" id="PS50929"/>
    </source>
</evidence>
<keyword evidence="4" id="KW-0677">Repeat</keyword>
<dbReference type="SUPFAM" id="SSF90123">
    <property type="entry name" value="ABC transporter transmembrane region"/>
    <property type="match status" value="2"/>
</dbReference>
<dbReference type="CDD" id="cd18580">
    <property type="entry name" value="ABC_6TM_ABCC_D2"/>
    <property type="match status" value="1"/>
</dbReference>
<dbReference type="PANTHER" id="PTHR24223:SF353">
    <property type="entry name" value="ABC TRANSPORTER ATP-BINDING PROTEIN_PERMEASE VMR1-RELATED"/>
    <property type="match status" value="1"/>
</dbReference>
<feature type="region of interest" description="Disordered" evidence="9">
    <location>
        <begin position="448"/>
        <end position="485"/>
    </location>
</feature>
<dbReference type="EMBL" id="JAPDMZ010000097">
    <property type="protein sequence ID" value="KAK0550208.1"/>
    <property type="molecule type" value="Genomic_DNA"/>
</dbReference>
<keyword evidence="14" id="KW-1185">Reference proteome</keyword>
<sequence>MVELFYSSANHAAQLQLVYASSAAMNNSTAVKVPQPDDVEGFNIIITAAALGLIVLTLLWSLWLSHFRSVRLGDSELTTAPTTTFDLTKATIDEQKAAVEATVAQYRGNPLHPDSFKRAVRWRIRLLTFISLAMLCLNAFTLLSKGDLSTRPGFSLAIIFDIALWVLLLGITLRPLWTHEGWARLGQLSTLSTTSASTHVIRVLLPVSLATTGAGAQLRPAADLLQLVAIPISALAFVITLTIPSGPQRTFPVEPGKEKEIPMLRDQDSGASILTILYAGWCWPMMLKGKRDGFIGEDDCPVLGVSMRAAVLHAKMTLRNHKEKTLDANATSSQIAWKLLVSLFRTNDMLLIIVVATNIIGSALFYLPPFLLWKIVNIMETSEQSHEPRSDSFRRNFVYIVAFFFGQLLQIYTIGIASMTAMATLRNRIKAQLNTLLLSKALRRKDFSAPADKTPDASSAAEAAGEASDQAEGGDKNKKKKDKEEEVNIDIGSKSKVLALHTIDVQRVLELVNNFFFIVNSPVEVITGSILLYGLLGVGGFVGLATAVIPIPIVYYLSKLQTKLQDQLMSARDERTAALNESLQAIRMVKLGAWEDRISERVNVPRRKELKRMRVLFVLETLTRLIGELSPILIVMSAFAWSTLVEGRVLTPGIAFASFAVLKELKWSIQGVPQVITESLQCFVSLRRVAVYLQSPEVEAPPRTQLDQTDLNEAAVPVALHDALVGWPVFAGVGAKETALPSPFCLRDVSIEFEANELNLICGRLGSGKTLLLLSLLGEAELLAGRISCPRSPADAIVQSDHIHILAPGKWISPDMVAFAPQQAVILNGSIQYNILWGLPMNRERYDATIAACGLLPDLKAFEDGDSTEIGEGGIGLSGGQKARVGLARAVYSRAQTLLLDDILSAVDAHTAAHIHKRLLKGPLLKGRTVLLVSHQVQLVAPSASLVVVLDDGRVQFQGISAKFLASEHYSGLVDGNKEGVITVEETEEIESDAPVAEDKDIKDVDATKSNGHASGSDPKDSATNTEATPTKDPETARKLVEEEKREKGAINSKVWAAYFKAAGGPPVVIPAAAAILISELWQIVPAAWLAVFTSDTTRPGGMTHTLVWWLSGYIGLSVAGALISGLRYGLLFFVSYVACTHLFEDALRALYRAPIRFHDTTPRGRIVNRFGSDVQSVDEQFIHSLTWMSSRVVAFLLSLVIVCVEGSPLFLALVVLLAPAYNWVATCFRTVIRDARRIGQTTKSPVAQTFTDVLSGLAVIRAFGSVETTMRTFFARHDHNVRFENLQMHRWSSTMMSSFSAFQLFIASCFIASNDGTSAATAALALSFLLDIGSQLQQIVGATGQLEFCLVAVERLAEFAQTKPEAAEIVEPRPPANWPQTGAVEFKNIRVRYAPELPDVLKDVNFKIAGGSKVGIVGPTGCGKSTTVTSLFRFVEYSGGSVEIDGIDISKIGLKDLRSRIQIVPQDPVILSGTLRDAIDVFHDRTDADILEALRKVRLIRDTPVASPRLDGTNGTAANGGANGQAADGNAEETNKNVFEDLSYKIAEGGSNLSNGQRQLLCMARALLGQAKLIVFDEASSSVDTDTDALITATLQQEFKDCTVITIAHRLRTIMHSDQVIVMDKGSVAEMASPAELMHRPESHFYKLCSASGLSEFEKLKEMANGGTEVTG</sequence>
<feature type="region of interest" description="Disordered" evidence="9">
    <location>
        <begin position="987"/>
        <end position="1045"/>
    </location>
</feature>
<feature type="transmembrane region" description="Helical" evidence="10">
    <location>
        <begin position="397"/>
        <end position="417"/>
    </location>
</feature>
<evidence type="ECO:0000256" key="3">
    <source>
        <dbReference type="ARBA" id="ARBA00022692"/>
    </source>
</evidence>
<reference evidence="13" key="1">
    <citation type="journal article" date="2023" name="PhytoFront">
        <title>Draft Genome Resources of Seven Strains of Tilletia horrida, Causal Agent of Kernel Smut of Rice.</title>
        <authorList>
            <person name="Khanal S."/>
            <person name="Antony Babu S."/>
            <person name="Zhou X.G."/>
        </authorList>
    </citation>
    <scope>NUCLEOTIDE SEQUENCE</scope>
    <source>
        <strain evidence="13">TX6</strain>
    </source>
</reference>
<keyword evidence="7 10" id="KW-1133">Transmembrane helix</keyword>
<dbReference type="Gene3D" id="3.40.50.300">
    <property type="entry name" value="P-loop containing nucleotide triphosphate hydrolases"/>
    <property type="match status" value="2"/>
</dbReference>
<keyword evidence="8 10" id="KW-0472">Membrane</keyword>
<feature type="region of interest" description="Disordered" evidence="9">
    <location>
        <begin position="1509"/>
        <end position="1530"/>
    </location>
</feature>
<feature type="transmembrane region" description="Helical" evidence="10">
    <location>
        <begin position="1193"/>
        <end position="1222"/>
    </location>
</feature>
<dbReference type="FunFam" id="1.20.1560.10:FF:000013">
    <property type="entry name" value="ABC transporter C family member 2"/>
    <property type="match status" value="1"/>
</dbReference>
<dbReference type="InterPro" id="IPR044726">
    <property type="entry name" value="ABCC_6TM_D2"/>
</dbReference>
<evidence type="ECO:0000256" key="4">
    <source>
        <dbReference type="ARBA" id="ARBA00022737"/>
    </source>
</evidence>
<dbReference type="InterPro" id="IPR050173">
    <property type="entry name" value="ABC_transporter_C-like"/>
</dbReference>
<dbReference type="PANTHER" id="PTHR24223">
    <property type="entry name" value="ATP-BINDING CASSETTE SUB-FAMILY C"/>
    <property type="match status" value="1"/>
</dbReference>
<dbReference type="Proteomes" id="UP001176517">
    <property type="component" value="Unassembled WGS sequence"/>
</dbReference>
<dbReference type="GO" id="GO:0005524">
    <property type="term" value="F:ATP binding"/>
    <property type="evidence" value="ECO:0007669"/>
    <property type="project" value="UniProtKB-KW"/>
</dbReference>
<dbReference type="GO" id="GO:0000329">
    <property type="term" value="C:fungal-type vacuole membrane"/>
    <property type="evidence" value="ECO:0007669"/>
    <property type="project" value="TreeGrafter"/>
</dbReference>
<dbReference type="SUPFAM" id="SSF52540">
    <property type="entry name" value="P-loop containing nucleoside triphosphate hydrolases"/>
    <property type="match status" value="2"/>
</dbReference>
<dbReference type="PROSITE" id="PS50929">
    <property type="entry name" value="ABC_TM1F"/>
    <property type="match status" value="2"/>
</dbReference>
<dbReference type="Pfam" id="PF00664">
    <property type="entry name" value="ABC_membrane"/>
    <property type="match status" value="2"/>
</dbReference>
<evidence type="ECO:0000256" key="2">
    <source>
        <dbReference type="ARBA" id="ARBA00022448"/>
    </source>
</evidence>
<feature type="transmembrane region" description="Helical" evidence="10">
    <location>
        <begin position="1068"/>
        <end position="1094"/>
    </location>
</feature>
<protein>
    <submittedName>
        <fullName evidence="13">Uncharacterized protein</fullName>
    </submittedName>
</protein>
<dbReference type="InterPro" id="IPR003439">
    <property type="entry name" value="ABC_transporter-like_ATP-bd"/>
</dbReference>
<evidence type="ECO:0000256" key="7">
    <source>
        <dbReference type="ARBA" id="ARBA00022989"/>
    </source>
</evidence>
<dbReference type="InterPro" id="IPR036640">
    <property type="entry name" value="ABC1_TM_sf"/>
</dbReference>
<dbReference type="GO" id="GO:0016887">
    <property type="term" value="F:ATP hydrolysis activity"/>
    <property type="evidence" value="ECO:0007669"/>
    <property type="project" value="InterPro"/>
</dbReference>
<accession>A0AAN6GRA6</accession>